<protein>
    <submittedName>
        <fullName evidence="3">Regulator of G protein signaling 1</fullName>
    </submittedName>
</protein>
<keyword evidence="4" id="KW-1185">Reference proteome</keyword>
<proteinExistence type="predicted"/>
<dbReference type="InterPro" id="IPR016137">
    <property type="entry name" value="RGS"/>
</dbReference>
<reference evidence="3" key="3">
    <citation type="submission" date="2025-09" db="UniProtKB">
        <authorList>
            <consortium name="Ensembl"/>
        </authorList>
    </citation>
    <scope>IDENTIFICATION</scope>
</reference>
<accession>A0A3B5KCC5</accession>
<sequence length="241" mass="27859">GVLEDRIQRGEPSLLVGLPGLQEALQWDRDGGRRQTDLRRVRPGRRAQTAFAKQRQNKKKREKKKNRNLRSVSQCEAPALPAYPGGIQRPALAGPGRHGAGVRPSWKNDHKLQPTLDKILQDKRMLKSFQDFLRSEFSDENVEFWLACEDFRASGSADADLRRNAESIYEKFIQPAACREINIDHRIREEIRKSLETPSARCFDEAQKQIYLLMERDSCPRFLLSDAYLRLTHASKTLWYI</sequence>
<gene>
    <name evidence="3" type="primary">LOC101078641</name>
</gene>
<feature type="compositionally biased region" description="Basic and acidic residues" evidence="1">
    <location>
        <begin position="27"/>
        <end position="40"/>
    </location>
</feature>
<feature type="domain" description="RGS" evidence="2">
    <location>
        <begin position="115"/>
        <end position="232"/>
    </location>
</feature>
<feature type="compositionally biased region" description="Basic residues" evidence="1">
    <location>
        <begin position="55"/>
        <end position="68"/>
    </location>
</feature>
<evidence type="ECO:0000259" key="2">
    <source>
        <dbReference type="PROSITE" id="PS50132"/>
    </source>
</evidence>
<feature type="region of interest" description="Disordered" evidence="1">
    <location>
        <begin position="27"/>
        <end position="110"/>
    </location>
</feature>
<dbReference type="PROSITE" id="PS50132">
    <property type="entry name" value="RGS"/>
    <property type="match status" value="1"/>
</dbReference>
<reference evidence="3" key="2">
    <citation type="submission" date="2025-08" db="UniProtKB">
        <authorList>
            <consortium name="Ensembl"/>
        </authorList>
    </citation>
    <scope>IDENTIFICATION</scope>
</reference>
<dbReference type="Pfam" id="PF00615">
    <property type="entry name" value="RGS"/>
    <property type="match status" value="1"/>
</dbReference>
<dbReference type="STRING" id="31033.ENSTRUP00000053671"/>
<name>A0A3B5KCC5_TAKRU</name>
<dbReference type="PANTHER" id="PTHR10845">
    <property type="entry name" value="REGULATOR OF G PROTEIN SIGNALING"/>
    <property type="match status" value="1"/>
</dbReference>
<evidence type="ECO:0000313" key="4">
    <source>
        <dbReference type="Proteomes" id="UP000005226"/>
    </source>
</evidence>
<dbReference type="Gene3D" id="1.10.167.10">
    <property type="entry name" value="Regulator of G-protein Signalling 4, domain 2"/>
    <property type="match status" value="1"/>
</dbReference>
<dbReference type="Proteomes" id="UP000005226">
    <property type="component" value="Chromosome 20"/>
</dbReference>
<dbReference type="InParanoid" id="A0A3B5KCC5"/>
<dbReference type="SMART" id="SM00315">
    <property type="entry name" value="RGS"/>
    <property type="match status" value="1"/>
</dbReference>
<dbReference type="InterPro" id="IPR044926">
    <property type="entry name" value="RGS_subdomain_2"/>
</dbReference>
<dbReference type="PRINTS" id="PR01301">
    <property type="entry name" value="RGSPROTEIN"/>
</dbReference>
<dbReference type="GeneTree" id="ENSGT00940000157316"/>
<dbReference type="SUPFAM" id="SSF48097">
    <property type="entry name" value="Regulator of G-protein signaling, RGS"/>
    <property type="match status" value="1"/>
</dbReference>
<organism evidence="3 4">
    <name type="scientific">Takifugu rubripes</name>
    <name type="common">Japanese pufferfish</name>
    <name type="synonym">Fugu rubripes</name>
    <dbReference type="NCBI Taxonomy" id="31033"/>
    <lineage>
        <taxon>Eukaryota</taxon>
        <taxon>Metazoa</taxon>
        <taxon>Chordata</taxon>
        <taxon>Craniata</taxon>
        <taxon>Vertebrata</taxon>
        <taxon>Euteleostomi</taxon>
        <taxon>Actinopterygii</taxon>
        <taxon>Neopterygii</taxon>
        <taxon>Teleostei</taxon>
        <taxon>Neoteleostei</taxon>
        <taxon>Acanthomorphata</taxon>
        <taxon>Eupercaria</taxon>
        <taxon>Tetraodontiformes</taxon>
        <taxon>Tetradontoidea</taxon>
        <taxon>Tetraodontidae</taxon>
        <taxon>Takifugu</taxon>
    </lineage>
</organism>
<dbReference type="FunFam" id="1.10.167.10:FF:000001">
    <property type="entry name" value="Putative regulator of g-protein signaling 12"/>
    <property type="match status" value="1"/>
</dbReference>
<reference evidence="3 4" key="1">
    <citation type="journal article" date="2011" name="Genome Biol. Evol.">
        <title>Integration of the genetic map and genome assembly of fugu facilitates insights into distinct features of genome evolution in teleosts and mammals.</title>
        <authorList>
            <person name="Kai W."/>
            <person name="Kikuchi K."/>
            <person name="Tohari S."/>
            <person name="Chew A.K."/>
            <person name="Tay A."/>
            <person name="Fujiwara A."/>
            <person name="Hosoya S."/>
            <person name="Suetake H."/>
            <person name="Naruse K."/>
            <person name="Brenner S."/>
            <person name="Suzuki Y."/>
            <person name="Venkatesh B."/>
        </authorList>
    </citation>
    <scope>NUCLEOTIDE SEQUENCE [LARGE SCALE GENOMIC DNA]</scope>
</reference>
<dbReference type="AlphaFoldDB" id="A0A3B5KCC5"/>
<dbReference type="InterPro" id="IPR036305">
    <property type="entry name" value="RGS_sf"/>
</dbReference>
<evidence type="ECO:0000256" key="1">
    <source>
        <dbReference type="SAM" id="MobiDB-lite"/>
    </source>
</evidence>
<dbReference type="Ensembl" id="ENSTRUT00000056598.2">
    <property type="protein sequence ID" value="ENSTRUP00000053671.2"/>
    <property type="gene ID" value="ENSTRUG00000020222.2"/>
</dbReference>
<evidence type="ECO:0000313" key="3">
    <source>
        <dbReference type="Ensembl" id="ENSTRUP00000053671.2"/>
    </source>
</evidence>
<dbReference type="PANTHER" id="PTHR10845:SF160">
    <property type="entry name" value="REGULATOR OF G-PROTEIN SIGNALING 21"/>
    <property type="match status" value="1"/>
</dbReference>